<feature type="domain" description="HTH rpiR-type" evidence="4">
    <location>
        <begin position="2"/>
        <end position="78"/>
    </location>
</feature>
<dbReference type="InterPro" id="IPR036388">
    <property type="entry name" value="WH-like_DNA-bd_sf"/>
</dbReference>
<keyword evidence="2" id="KW-0238">DNA-binding</keyword>
<dbReference type="PROSITE" id="PS51071">
    <property type="entry name" value="HTH_RPIR"/>
    <property type="match status" value="1"/>
</dbReference>
<dbReference type="InterPro" id="IPR001347">
    <property type="entry name" value="SIS_dom"/>
</dbReference>
<accession>A0ABX9AIM4</accession>
<dbReference type="InterPro" id="IPR035472">
    <property type="entry name" value="RpiR-like_SIS"/>
</dbReference>
<dbReference type="CDD" id="cd05013">
    <property type="entry name" value="SIS_RpiR"/>
    <property type="match status" value="1"/>
</dbReference>
<sequence>MDSRLTSLVHHGRDLTRAEHRVLVFIAEHASLVGKITVRELAQQTYVSTATIMRLCQKMGFSGYSEFIYHCKQLLTDAPRSFPANPASVASDGIPEAYRHFVANYEKTFTYVTPALMDAFCHILRHESHFFLYGAGFSHLFTEYFAKKLQILGKDAFVSGLGDSKGIFLSNAPKYRIFIAISRSGETEQVIEKAQIARNIGMTVFAFTRASFNPLANVADLHFRLHDDAIHFAAEAGEVSSFESNLVLLIDLLLLRATTGNPV</sequence>
<organism evidence="6 7">
    <name type="scientific">Symbiopectobacterium purcellii</name>
    <dbReference type="NCBI Taxonomy" id="2871826"/>
    <lineage>
        <taxon>Bacteria</taxon>
        <taxon>Pseudomonadati</taxon>
        <taxon>Pseudomonadota</taxon>
        <taxon>Gammaproteobacteria</taxon>
        <taxon>Enterobacterales</taxon>
        <taxon>Enterobacteriaceae</taxon>
    </lineage>
</organism>
<dbReference type="RefSeq" id="WP_222157758.1">
    <property type="nucleotide sequence ID" value="NZ_CP081864.1"/>
</dbReference>
<keyword evidence="3" id="KW-0804">Transcription</keyword>
<keyword evidence="1" id="KW-0805">Transcription regulation</keyword>
<evidence type="ECO:0000256" key="3">
    <source>
        <dbReference type="ARBA" id="ARBA00023163"/>
    </source>
</evidence>
<dbReference type="InterPro" id="IPR009057">
    <property type="entry name" value="Homeodomain-like_sf"/>
</dbReference>
<evidence type="ECO:0000256" key="1">
    <source>
        <dbReference type="ARBA" id="ARBA00023015"/>
    </source>
</evidence>
<dbReference type="Gene3D" id="3.40.50.10490">
    <property type="entry name" value="Glucose-6-phosphate isomerase like protein, domain 1"/>
    <property type="match status" value="1"/>
</dbReference>
<evidence type="ECO:0000259" key="4">
    <source>
        <dbReference type="PROSITE" id="PS51071"/>
    </source>
</evidence>
<protein>
    <submittedName>
        <fullName evidence="6">MurR/RpiR family transcriptional regulator</fullName>
    </submittedName>
</protein>
<evidence type="ECO:0000313" key="7">
    <source>
        <dbReference type="Proteomes" id="UP000825886"/>
    </source>
</evidence>
<dbReference type="Pfam" id="PF01418">
    <property type="entry name" value="HTH_6"/>
    <property type="match status" value="1"/>
</dbReference>
<proteinExistence type="predicted"/>
<dbReference type="SUPFAM" id="SSF53697">
    <property type="entry name" value="SIS domain"/>
    <property type="match status" value="1"/>
</dbReference>
<dbReference type="InterPro" id="IPR046348">
    <property type="entry name" value="SIS_dom_sf"/>
</dbReference>
<gene>
    <name evidence="6" type="ORF">K6K13_15270</name>
</gene>
<dbReference type="EMBL" id="CP081864">
    <property type="protein sequence ID" value="QZN94638.1"/>
    <property type="molecule type" value="Genomic_DNA"/>
</dbReference>
<evidence type="ECO:0000256" key="2">
    <source>
        <dbReference type="ARBA" id="ARBA00023125"/>
    </source>
</evidence>
<dbReference type="Proteomes" id="UP000825886">
    <property type="component" value="Chromosome"/>
</dbReference>
<feature type="domain" description="SIS" evidence="5">
    <location>
        <begin position="120"/>
        <end position="263"/>
    </location>
</feature>
<dbReference type="PROSITE" id="PS51464">
    <property type="entry name" value="SIS"/>
    <property type="match status" value="1"/>
</dbReference>
<dbReference type="PANTHER" id="PTHR30514:SF21">
    <property type="entry name" value="RPIR-FAMILY TRANSCRIPTIONAL REGULATOR"/>
    <property type="match status" value="1"/>
</dbReference>
<keyword evidence="7" id="KW-1185">Reference proteome</keyword>
<dbReference type="Pfam" id="PF01380">
    <property type="entry name" value="SIS"/>
    <property type="match status" value="1"/>
</dbReference>
<dbReference type="InterPro" id="IPR047640">
    <property type="entry name" value="RpiR-like"/>
</dbReference>
<evidence type="ECO:0000259" key="5">
    <source>
        <dbReference type="PROSITE" id="PS51464"/>
    </source>
</evidence>
<dbReference type="Gene3D" id="1.10.10.10">
    <property type="entry name" value="Winged helix-like DNA-binding domain superfamily/Winged helix DNA-binding domain"/>
    <property type="match status" value="1"/>
</dbReference>
<reference evidence="6 7" key="1">
    <citation type="submission" date="2021-08" db="EMBL/GenBank/DDBJ databases">
        <title>Culture and genomic analysis of Symbiopectobacterium purcellii sp. nov. gen. nov., isolated from the leafhopper Empoasca decipiens.</title>
        <authorList>
            <person name="Nadal-Jimenez P."/>
            <person name="Siozios S."/>
            <person name="Halliday N."/>
            <person name="Camara M."/>
            <person name="Hurst G.D.D."/>
        </authorList>
    </citation>
    <scope>NUCLEOTIDE SEQUENCE [LARGE SCALE GENOMIC DNA]</scope>
    <source>
        <strain evidence="6 7">SyEd1</strain>
    </source>
</reference>
<evidence type="ECO:0000313" key="6">
    <source>
        <dbReference type="EMBL" id="QZN94638.1"/>
    </source>
</evidence>
<dbReference type="PANTHER" id="PTHR30514">
    <property type="entry name" value="GLUCOKINASE"/>
    <property type="match status" value="1"/>
</dbReference>
<dbReference type="SUPFAM" id="SSF46689">
    <property type="entry name" value="Homeodomain-like"/>
    <property type="match status" value="1"/>
</dbReference>
<name>A0ABX9AIM4_9ENTR</name>
<dbReference type="InterPro" id="IPR000281">
    <property type="entry name" value="HTH_RpiR"/>
</dbReference>